<dbReference type="EMBL" id="BARS01033495">
    <property type="protein sequence ID" value="GAG26366.1"/>
    <property type="molecule type" value="Genomic_DNA"/>
</dbReference>
<gene>
    <name evidence="1" type="ORF">S01H1_51861</name>
</gene>
<sequence length="61" mass="6794">DTIDQVVYKANAAKETMVNEFLAYLVGIQDGTHVDPAGCQDLFSVTQSQILKRESLKHLRS</sequence>
<organism evidence="1">
    <name type="scientific">marine sediment metagenome</name>
    <dbReference type="NCBI Taxonomy" id="412755"/>
    <lineage>
        <taxon>unclassified sequences</taxon>
        <taxon>metagenomes</taxon>
        <taxon>ecological metagenomes</taxon>
    </lineage>
</organism>
<feature type="non-terminal residue" evidence="1">
    <location>
        <position position="1"/>
    </location>
</feature>
<comment type="caution">
    <text evidence="1">The sequence shown here is derived from an EMBL/GenBank/DDBJ whole genome shotgun (WGS) entry which is preliminary data.</text>
</comment>
<evidence type="ECO:0000313" key="1">
    <source>
        <dbReference type="EMBL" id="GAG26366.1"/>
    </source>
</evidence>
<name>X0XN23_9ZZZZ</name>
<proteinExistence type="predicted"/>
<protein>
    <submittedName>
        <fullName evidence="1">Uncharacterized protein</fullName>
    </submittedName>
</protein>
<reference evidence="1" key="1">
    <citation type="journal article" date="2014" name="Front. Microbiol.">
        <title>High frequency of phylogenetically diverse reductive dehalogenase-homologous genes in deep subseafloor sedimentary metagenomes.</title>
        <authorList>
            <person name="Kawai M."/>
            <person name="Futagami T."/>
            <person name="Toyoda A."/>
            <person name="Takaki Y."/>
            <person name="Nishi S."/>
            <person name="Hori S."/>
            <person name="Arai W."/>
            <person name="Tsubouchi T."/>
            <person name="Morono Y."/>
            <person name="Uchiyama I."/>
            <person name="Ito T."/>
            <person name="Fujiyama A."/>
            <person name="Inagaki F."/>
            <person name="Takami H."/>
        </authorList>
    </citation>
    <scope>NUCLEOTIDE SEQUENCE</scope>
    <source>
        <strain evidence="1">Expedition CK06-06</strain>
    </source>
</reference>
<accession>X0XN23</accession>
<dbReference type="AlphaFoldDB" id="X0XN23"/>